<dbReference type="RefSeq" id="WP_304537055.1">
    <property type="nucleotide sequence ID" value="NZ_JAUQOM010000010.1"/>
</dbReference>
<evidence type="ECO:0000256" key="2">
    <source>
        <dbReference type="ARBA" id="ARBA00022448"/>
    </source>
</evidence>
<dbReference type="CDD" id="cd01347">
    <property type="entry name" value="ligand_gated_channel"/>
    <property type="match status" value="1"/>
</dbReference>
<accession>A0ABT8ZSD2</accession>
<protein>
    <submittedName>
        <fullName evidence="16">TonB-dependent receptor</fullName>
    </submittedName>
</protein>
<feature type="domain" description="TonB-dependent receptor plug" evidence="15">
    <location>
        <begin position="50"/>
        <end position="155"/>
    </location>
</feature>
<name>A0ABT8ZSD2_9SPHN</name>
<evidence type="ECO:0000256" key="13">
    <source>
        <dbReference type="SAM" id="SignalP"/>
    </source>
</evidence>
<dbReference type="SUPFAM" id="SSF56935">
    <property type="entry name" value="Porins"/>
    <property type="match status" value="1"/>
</dbReference>
<evidence type="ECO:0000256" key="12">
    <source>
        <dbReference type="RuleBase" id="RU003357"/>
    </source>
</evidence>
<feature type="chain" id="PRO_5047335450" evidence="13">
    <location>
        <begin position="22"/>
        <end position="754"/>
    </location>
</feature>
<gene>
    <name evidence="16" type="ORF">Q4610_16435</name>
</gene>
<evidence type="ECO:0000256" key="10">
    <source>
        <dbReference type="ARBA" id="ARBA00023237"/>
    </source>
</evidence>
<dbReference type="InterPro" id="IPR000531">
    <property type="entry name" value="Beta-barrel_TonB"/>
</dbReference>
<evidence type="ECO:0000256" key="6">
    <source>
        <dbReference type="ARBA" id="ARBA00023004"/>
    </source>
</evidence>
<dbReference type="InterPro" id="IPR012910">
    <property type="entry name" value="Plug_dom"/>
</dbReference>
<sequence>MKLVHMACVASIIALSSPALAQDASTGSSSVSPQDGDIIVTALRQSTLLSKTPITLSAIGGDDIKTTGITDARRLTEFVPNVSLTSGSNGVLVSIRGVSSSDVAEKGDPSAAFLLDGIYIARPQSLTAAYYDLERVEVLRGPQGTLYGRNTTAGVINAISARPKDTFEASLDGSYGNLNTTNDTAMVNVGLGNGLGIRAAVNYQRQDPYFTLSGPQTVKSGPLRDTLSARLSFGGTTGNLSFVIRGEYSQSKAIATSASYVTLDNFYDMSTVTVGRDPVFIGGSAKERRLLKFSPTIQGRSNNKTYSIMGEFVYDAGPVELTYLGGYRRTELDATYNTIFVIGNNQTDQDGTLPEQQSHELRLAFGKDSPLHGQAGIYYFREKTTIETVLGQPLAGFVSPTASGFGIYSRPSLSSSRAAFGQITYDITPDLHVTGGIRYTDDKKSWQGAQFADFPDVASSFCGQLRCVLAENNAARRFKKATWRAGIDYDAPNLGLFYASVSTGYKAGSFNPGCEVGTGPTCGLTTDQLYYEPETLTAYEVGAKLRISDAFRFNIAAFHYDYNNLQVNQAVIRPTPMTLTSNAAKAKIDGVEVEATLKPSRNDTVNLSYSYTDARYTSFVASVLVPNALGGQDRVTRNFSGLPLDRAPKHIVMASYTHAFPLANGGQVDAGVRTRLSSGYYLADLAILGQYRQPSYTKSDVTLTYNAPDKRYYVQAFAQNIENEITIAQATSGLGALVYIEEPRTYGVRAGVKF</sequence>
<dbReference type="Pfam" id="PF00593">
    <property type="entry name" value="TonB_dep_Rec_b-barrel"/>
    <property type="match status" value="1"/>
</dbReference>
<comment type="similarity">
    <text evidence="11 12">Belongs to the TonB-dependent receptor family.</text>
</comment>
<dbReference type="PROSITE" id="PS52016">
    <property type="entry name" value="TONB_DEPENDENT_REC_3"/>
    <property type="match status" value="1"/>
</dbReference>
<keyword evidence="16" id="KW-0675">Receptor</keyword>
<evidence type="ECO:0000256" key="11">
    <source>
        <dbReference type="PROSITE-ProRule" id="PRU01360"/>
    </source>
</evidence>
<evidence type="ECO:0000313" key="17">
    <source>
        <dbReference type="Proteomes" id="UP001176471"/>
    </source>
</evidence>
<evidence type="ECO:0000259" key="15">
    <source>
        <dbReference type="Pfam" id="PF07715"/>
    </source>
</evidence>
<evidence type="ECO:0000259" key="14">
    <source>
        <dbReference type="Pfam" id="PF00593"/>
    </source>
</evidence>
<comment type="caution">
    <text evidence="16">The sequence shown here is derived from an EMBL/GenBank/DDBJ whole genome shotgun (WGS) entry which is preliminary data.</text>
</comment>
<dbReference type="Pfam" id="PF07715">
    <property type="entry name" value="Plug"/>
    <property type="match status" value="1"/>
</dbReference>
<evidence type="ECO:0000256" key="3">
    <source>
        <dbReference type="ARBA" id="ARBA00022452"/>
    </source>
</evidence>
<evidence type="ECO:0000256" key="8">
    <source>
        <dbReference type="ARBA" id="ARBA00023077"/>
    </source>
</evidence>
<keyword evidence="9 11" id="KW-0472">Membrane</keyword>
<evidence type="ECO:0000256" key="7">
    <source>
        <dbReference type="ARBA" id="ARBA00023065"/>
    </source>
</evidence>
<dbReference type="InterPro" id="IPR036942">
    <property type="entry name" value="Beta-barrel_TonB_sf"/>
</dbReference>
<keyword evidence="5 11" id="KW-0812">Transmembrane</keyword>
<dbReference type="Proteomes" id="UP001176471">
    <property type="component" value="Unassembled WGS sequence"/>
</dbReference>
<dbReference type="PANTHER" id="PTHR32552">
    <property type="entry name" value="FERRICHROME IRON RECEPTOR-RELATED"/>
    <property type="match status" value="1"/>
</dbReference>
<evidence type="ECO:0000256" key="1">
    <source>
        <dbReference type="ARBA" id="ARBA00004571"/>
    </source>
</evidence>
<keyword evidence="3 11" id="KW-1134">Transmembrane beta strand</keyword>
<evidence type="ECO:0000256" key="5">
    <source>
        <dbReference type="ARBA" id="ARBA00022692"/>
    </source>
</evidence>
<evidence type="ECO:0000256" key="9">
    <source>
        <dbReference type="ARBA" id="ARBA00023136"/>
    </source>
</evidence>
<keyword evidence="10 11" id="KW-0998">Cell outer membrane</keyword>
<keyword evidence="13" id="KW-0732">Signal</keyword>
<dbReference type="PANTHER" id="PTHR32552:SF81">
    <property type="entry name" value="TONB-DEPENDENT OUTER MEMBRANE RECEPTOR"/>
    <property type="match status" value="1"/>
</dbReference>
<feature type="domain" description="TonB-dependent receptor-like beta-barrel" evidence="14">
    <location>
        <begin position="285"/>
        <end position="721"/>
    </location>
</feature>
<organism evidence="16 17">
    <name type="scientific">Sphingobium cyanobacteriorum</name>
    <dbReference type="NCBI Taxonomy" id="3063954"/>
    <lineage>
        <taxon>Bacteria</taxon>
        <taxon>Pseudomonadati</taxon>
        <taxon>Pseudomonadota</taxon>
        <taxon>Alphaproteobacteria</taxon>
        <taxon>Sphingomonadales</taxon>
        <taxon>Sphingomonadaceae</taxon>
        <taxon>Sphingobium</taxon>
    </lineage>
</organism>
<dbReference type="InterPro" id="IPR039426">
    <property type="entry name" value="TonB-dep_rcpt-like"/>
</dbReference>
<keyword evidence="7" id="KW-0406">Ion transport</keyword>
<dbReference type="Gene3D" id="2.40.170.20">
    <property type="entry name" value="TonB-dependent receptor, beta-barrel domain"/>
    <property type="match status" value="1"/>
</dbReference>
<keyword evidence="8 12" id="KW-0798">TonB box</keyword>
<reference evidence="16" key="1">
    <citation type="submission" date="2023-07" db="EMBL/GenBank/DDBJ databases">
        <title>Bacterial whole genome sequence for Sphingobium sp. HBC34.</title>
        <authorList>
            <person name="Le V."/>
            <person name="Ko S.-R."/>
            <person name="Ahn C.-Y."/>
            <person name="Oh H.-M."/>
        </authorList>
    </citation>
    <scope>NUCLEOTIDE SEQUENCE</scope>
    <source>
        <strain evidence="16">HBC34</strain>
    </source>
</reference>
<keyword evidence="6" id="KW-0408">Iron</keyword>
<keyword evidence="2 11" id="KW-0813">Transport</keyword>
<comment type="subcellular location">
    <subcellularLocation>
        <location evidence="1 11">Cell outer membrane</location>
        <topology evidence="1 11">Multi-pass membrane protein</topology>
    </subcellularLocation>
</comment>
<evidence type="ECO:0000256" key="4">
    <source>
        <dbReference type="ARBA" id="ARBA00022496"/>
    </source>
</evidence>
<keyword evidence="4" id="KW-0410">Iron transport</keyword>
<dbReference type="EMBL" id="JAUQOM010000010">
    <property type="protein sequence ID" value="MDO7836635.1"/>
    <property type="molecule type" value="Genomic_DNA"/>
</dbReference>
<proteinExistence type="inferred from homology"/>
<feature type="signal peptide" evidence="13">
    <location>
        <begin position="1"/>
        <end position="21"/>
    </location>
</feature>
<evidence type="ECO:0000313" key="16">
    <source>
        <dbReference type="EMBL" id="MDO7836635.1"/>
    </source>
</evidence>
<keyword evidence="17" id="KW-1185">Reference proteome</keyword>